<dbReference type="InterPro" id="IPR001647">
    <property type="entry name" value="HTH_TetR"/>
</dbReference>
<dbReference type="Proteomes" id="UP000676325">
    <property type="component" value="Unassembled WGS sequence"/>
</dbReference>
<proteinExistence type="predicted"/>
<evidence type="ECO:0000256" key="1">
    <source>
        <dbReference type="ARBA" id="ARBA00023015"/>
    </source>
</evidence>
<dbReference type="PRINTS" id="PR00455">
    <property type="entry name" value="HTHTETR"/>
</dbReference>
<protein>
    <submittedName>
        <fullName evidence="6">TetR family transcriptional regulator</fullName>
    </submittedName>
</protein>
<comment type="caution">
    <text evidence="6">The sequence shown here is derived from an EMBL/GenBank/DDBJ whole genome shotgun (WGS) entry which is preliminary data.</text>
</comment>
<dbReference type="GO" id="GO:0000976">
    <property type="term" value="F:transcription cis-regulatory region binding"/>
    <property type="evidence" value="ECO:0007669"/>
    <property type="project" value="TreeGrafter"/>
</dbReference>
<sequence length="189" mass="20481">MARWEPNASQRLASAALELFMERGYENTTVVDIAQRAGLAKSTFFRHFQDKRGVLFGEELMTEQLVTAIAAAPDDATPLEAVARGLGALGESLFTDERRALVTRRRAVIDAHPDLMERETLKIASLTASIARALADRGVAGPVAEAAAQLGALVLKWAYERWTEAGNEDGFGDLVRRAASDVQAAVQEV</sequence>
<keyword evidence="1" id="KW-0805">Transcription regulation</keyword>
<name>A0A941IK36_9ACTN</name>
<dbReference type="InterPro" id="IPR009057">
    <property type="entry name" value="Homeodomain-like_sf"/>
</dbReference>
<feature type="DNA-binding region" description="H-T-H motif" evidence="4">
    <location>
        <begin position="29"/>
        <end position="48"/>
    </location>
</feature>
<evidence type="ECO:0000256" key="4">
    <source>
        <dbReference type="PROSITE-ProRule" id="PRU00335"/>
    </source>
</evidence>
<dbReference type="EMBL" id="JAGSOH010000058">
    <property type="protein sequence ID" value="MBR7828522.1"/>
    <property type="molecule type" value="Genomic_DNA"/>
</dbReference>
<dbReference type="PROSITE" id="PS50977">
    <property type="entry name" value="HTH_TETR_2"/>
    <property type="match status" value="1"/>
</dbReference>
<dbReference type="PANTHER" id="PTHR30055">
    <property type="entry name" value="HTH-TYPE TRANSCRIPTIONAL REGULATOR RUTR"/>
    <property type="match status" value="1"/>
</dbReference>
<evidence type="ECO:0000256" key="3">
    <source>
        <dbReference type="ARBA" id="ARBA00023163"/>
    </source>
</evidence>
<evidence type="ECO:0000259" key="5">
    <source>
        <dbReference type="PROSITE" id="PS50977"/>
    </source>
</evidence>
<accession>A0A941IK36</accession>
<evidence type="ECO:0000256" key="2">
    <source>
        <dbReference type="ARBA" id="ARBA00023125"/>
    </source>
</evidence>
<keyword evidence="2 4" id="KW-0238">DNA-binding</keyword>
<keyword evidence="3" id="KW-0804">Transcription</keyword>
<dbReference type="Gene3D" id="1.10.357.10">
    <property type="entry name" value="Tetracycline Repressor, domain 2"/>
    <property type="match status" value="1"/>
</dbReference>
<dbReference type="GO" id="GO:0003700">
    <property type="term" value="F:DNA-binding transcription factor activity"/>
    <property type="evidence" value="ECO:0007669"/>
    <property type="project" value="TreeGrafter"/>
</dbReference>
<keyword evidence="7" id="KW-1185">Reference proteome</keyword>
<dbReference type="AlphaFoldDB" id="A0A941IK36"/>
<organism evidence="6 7">
    <name type="scientific">Actinospica acidithermotolerans</name>
    <dbReference type="NCBI Taxonomy" id="2828514"/>
    <lineage>
        <taxon>Bacteria</taxon>
        <taxon>Bacillati</taxon>
        <taxon>Actinomycetota</taxon>
        <taxon>Actinomycetes</taxon>
        <taxon>Catenulisporales</taxon>
        <taxon>Actinospicaceae</taxon>
        <taxon>Actinospica</taxon>
    </lineage>
</organism>
<dbReference type="PANTHER" id="PTHR30055:SF238">
    <property type="entry name" value="MYCOFACTOCIN BIOSYNTHESIS TRANSCRIPTIONAL REGULATOR MFTR-RELATED"/>
    <property type="match status" value="1"/>
</dbReference>
<dbReference type="RefSeq" id="WP_212519653.1">
    <property type="nucleotide sequence ID" value="NZ_JAGSOH010000058.1"/>
</dbReference>
<evidence type="ECO:0000313" key="7">
    <source>
        <dbReference type="Proteomes" id="UP000676325"/>
    </source>
</evidence>
<dbReference type="Pfam" id="PF00440">
    <property type="entry name" value="TetR_N"/>
    <property type="match status" value="1"/>
</dbReference>
<reference evidence="6" key="1">
    <citation type="submission" date="2021-04" db="EMBL/GenBank/DDBJ databases">
        <title>Genome based classification of Actinospica acidithermotolerans sp. nov., an actinobacterium isolated from an Indonesian hot spring.</title>
        <authorList>
            <person name="Kusuma A.B."/>
            <person name="Putra K.E."/>
            <person name="Nafisah S."/>
            <person name="Loh J."/>
            <person name="Nouioui I."/>
            <person name="Goodfellow M."/>
        </authorList>
    </citation>
    <scope>NUCLEOTIDE SEQUENCE</scope>
    <source>
        <strain evidence="6">MGRD01-02</strain>
    </source>
</reference>
<evidence type="ECO:0000313" key="6">
    <source>
        <dbReference type="EMBL" id="MBR7828522.1"/>
    </source>
</evidence>
<feature type="domain" description="HTH tetR-type" evidence="5">
    <location>
        <begin position="6"/>
        <end position="66"/>
    </location>
</feature>
<gene>
    <name evidence="6" type="ORF">KDK95_19580</name>
</gene>
<dbReference type="SUPFAM" id="SSF46689">
    <property type="entry name" value="Homeodomain-like"/>
    <property type="match status" value="1"/>
</dbReference>
<dbReference type="InterPro" id="IPR050109">
    <property type="entry name" value="HTH-type_TetR-like_transc_reg"/>
</dbReference>